<dbReference type="SUPFAM" id="SSF53187">
    <property type="entry name" value="Zn-dependent exopeptidases"/>
    <property type="match status" value="1"/>
</dbReference>
<dbReference type="RefSeq" id="WP_151424776.1">
    <property type="nucleotide sequence ID" value="NZ_CANKVH010000005.1"/>
</dbReference>
<evidence type="ECO:0000313" key="4">
    <source>
        <dbReference type="Proteomes" id="UP000490386"/>
    </source>
</evidence>
<feature type="domain" description="Peptidase M20 dimerisation" evidence="2">
    <location>
        <begin position="202"/>
        <end position="296"/>
    </location>
</feature>
<protein>
    <submittedName>
        <fullName evidence="3">Amidohydrolase</fullName>
    </submittedName>
</protein>
<feature type="binding site" evidence="1">
    <location>
        <position position="381"/>
    </location>
    <ligand>
        <name>Mn(2+)</name>
        <dbReference type="ChEBI" id="CHEBI:29035"/>
        <label>2</label>
    </ligand>
</feature>
<comment type="caution">
    <text evidence="3">The sequence shown here is derived from an EMBL/GenBank/DDBJ whole genome shotgun (WGS) entry which is preliminary data.</text>
</comment>
<accession>A0A7J5AYI2</accession>
<dbReference type="SUPFAM" id="SSF55031">
    <property type="entry name" value="Bacterial exopeptidase dimerisation domain"/>
    <property type="match status" value="1"/>
</dbReference>
<dbReference type="AlphaFoldDB" id="A0A7J5AYI2"/>
<dbReference type="NCBIfam" id="TIGR01891">
    <property type="entry name" value="amidohydrolases"/>
    <property type="match status" value="1"/>
</dbReference>
<dbReference type="Pfam" id="PF01546">
    <property type="entry name" value="Peptidase_M20"/>
    <property type="match status" value="1"/>
</dbReference>
<sequence>MKAGRGSSATAHGERLDELAAAWRVALRDELPAAVRLRQELHANPRLSGDENETAARLESELGDRVAMHRIADSGRIGRLGPSAGGAVGVRAELDALPLTELTGVPFASANGAMHACGHDVHQAALVAFIRAADHLELPVGLVPILQPREETYPSGAHQIVQEGGLERFQVEHVIGAHVHPGVPRGAIAIGGGYINAAADEIEISLQGRGGHGAYPHQAADPVAAIAQIALGLPEVVRRTISPMNPAVISVGTLSAGEGAANVLPSSARLLASMRTTAPRDRELLFAAVQHLAVRTAEAYGTEAVVHMHQNMPVLINDSHLASDADDWLARLGVDGAEPMRSLGGDDFSYYCDEVPSIMCFAGVETAGLPGPDGAYAPTLHHPRFLPTEDAVGLVASAFLAGYCAAAERILGIAHHRRALP</sequence>
<dbReference type="InterPro" id="IPR011650">
    <property type="entry name" value="Peptidase_M20_dimer"/>
</dbReference>
<evidence type="ECO:0000313" key="3">
    <source>
        <dbReference type="EMBL" id="KAB1636480.1"/>
    </source>
</evidence>
<dbReference type="InterPro" id="IPR002933">
    <property type="entry name" value="Peptidase_M20"/>
</dbReference>
<keyword evidence="4" id="KW-1185">Reference proteome</keyword>
<dbReference type="CDD" id="cd03886">
    <property type="entry name" value="M20_Acy1"/>
    <property type="match status" value="1"/>
</dbReference>
<dbReference type="Pfam" id="PF07687">
    <property type="entry name" value="M20_dimer"/>
    <property type="match status" value="1"/>
</dbReference>
<organism evidence="3 4">
    <name type="scientific">Pseudoclavibacter terrae</name>
    <dbReference type="NCBI Taxonomy" id="1530195"/>
    <lineage>
        <taxon>Bacteria</taxon>
        <taxon>Bacillati</taxon>
        <taxon>Actinomycetota</taxon>
        <taxon>Actinomycetes</taxon>
        <taxon>Micrococcales</taxon>
        <taxon>Microbacteriaceae</taxon>
        <taxon>Pseudoclavibacter</taxon>
    </lineage>
</organism>
<feature type="binding site" evidence="1">
    <location>
        <position position="117"/>
    </location>
    <ligand>
        <name>Mn(2+)</name>
        <dbReference type="ChEBI" id="CHEBI:29035"/>
        <label>2</label>
    </ligand>
</feature>
<feature type="binding site" evidence="1">
    <location>
        <position position="151"/>
    </location>
    <ligand>
        <name>Mn(2+)</name>
        <dbReference type="ChEBI" id="CHEBI:29035"/>
        <label>2</label>
    </ligand>
</feature>
<feature type="binding site" evidence="1">
    <location>
        <position position="178"/>
    </location>
    <ligand>
        <name>Mn(2+)</name>
        <dbReference type="ChEBI" id="CHEBI:29035"/>
        <label>2</label>
    </ligand>
</feature>
<dbReference type="PANTHER" id="PTHR11014">
    <property type="entry name" value="PEPTIDASE M20 FAMILY MEMBER"/>
    <property type="match status" value="1"/>
</dbReference>
<dbReference type="PIRSF" id="PIRSF005962">
    <property type="entry name" value="Pept_M20D_amidohydro"/>
    <property type="match status" value="1"/>
</dbReference>
<keyword evidence="1" id="KW-0479">Metal-binding</keyword>
<evidence type="ECO:0000259" key="2">
    <source>
        <dbReference type="Pfam" id="PF07687"/>
    </source>
</evidence>
<gene>
    <name evidence="3" type="ORF">F8O03_16170</name>
</gene>
<keyword evidence="3" id="KW-0378">Hydrolase</keyword>
<evidence type="ECO:0000256" key="1">
    <source>
        <dbReference type="PIRSR" id="PIRSR005962-1"/>
    </source>
</evidence>
<dbReference type="PANTHER" id="PTHR11014:SF63">
    <property type="entry name" value="METALLOPEPTIDASE, PUTATIVE (AFU_ORTHOLOGUE AFUA_6G09600)-RELATED"/>
    <property type="match status" value="1"/>
</dbReference>
<name>A0A7J5AYI2_9MICO</name>
<dbReference type="GO" id="GO:0016787">
    <property type="term" value="F:hydrolase activity"/>
    <property type="evidence" value="ECO:0007669"/>
    <property type="project" value="UniProtKB-KW"/>
</dbReference>
<dbReference type="GO" id="GO:0046872">
    <property type="term" value="F:metal ion binding"/>
    <property type="evidence" value="ECO:0007669"/>
    <property type="project" value="UniProtKB-KW"/>
</dbReference>
<dbReference type="InterPro" id="IPR036264">
    <property type="entry name" value="Bact_exopeptidase_dim_dom"/>
</dbReference>
<keyword evidence="1" id="KW-0464">Manganese</keyword>
<comment type="cofactor">
    <cofactor evidence="1">
        <name>Mn(2+)</name>
        <dbReference type="ChEBI" id="CHEBI:29035"/>
    </cofactor>
    <text evidence="1">The Mn(2+) ion enhances activity.</text>
</comment>
<dbReference type="Gene3D" id="3.30.70.360">
    <property type="match status" value="1"/>
</dbReference>
<dbReference type="EMBL" id="WBJX01000006">
    <property type="protein sequence ID" value="KAB1636480.1"/>
    <property type="molecule type" value="Genomic_DNA"/>
</dbReference>
<dbReference type="Proteomes" id="UP000490386">
    <property type="component" value="Unassembled WGS sequence"/>
</dbReference>
<reference evidence="3 4" key="1">
    <citation type="submission" date="2019-09" db="EMBL/GenBank/DDBJ databases">
        <title>Phylogeny of genus Pseudoclavibacter and closely related genus.</title>
        <authorList>
            <person name="Li Y."/>
        </authorList>
    </citation>
    <scope>NUCLEOTIDE SEQUENCE [LARGE SCALE GENOMIC DNA]</scope>
    <source>
        <strain evidence="3 4">THG-MD12</strain>
    </source>
</reference>
<dbReference type="Gene3D" id="3.40.630.10">
    <property type="entry name" value="Zn peptidases"/>
    <property type="match status" value="1"/>
</dbReference>
<dbReference type="InterPro" id="IPR017439">
    <property type="entry name" value="Amidohydrolase"/>
</dbReference>
<feature type="binding site" evidence="1">
    <location>
        <position position="119"/>
    </location>
    <ligand>
        <name>Mn(2+)</name>
        <dbReference type="ChEBI" id="CHEBI:29035"/>
        <label>2</label>
    </ligand>
</feature>
<proteinExistence type="predicted"/>
<dbReference type="OrthoDB" id="9777385at2"/>